<organism evidence="1 2">
    <name type="scientific">Sclerotinia borealis (strain F-4128)</name>
    <dbReference type="NCBI Taxonomy" id="1432307"/>
    <lineage>
        <taxon>Eukaryota</taxon>
        <taxon>Fungi</taxon>
        <taxon>Dikarya</taxon>
        <taxon>Ascomycota</taxon>
        <taxon>Pezizomycotina</taxon>
        <taxon>Leotiomycetes</taxon>
        <taxon>Helotiales</taxon>
        <taxon>Sclerotiniaceae</taxon>
        <taxon>Sclerotinia</taxon>
    </lineage>
</organism>
<evidence type="ECO:0000313" key="1">
    <source>
        <dbReference type="EMBL" id="ESZ96809.1"/>
    </source>
</evidence>
<dbReference type="Proteomes" id="UP000019487">
    <property type="component" value="Unassembled WGS sequence"/>
</dbReference>
<dbReference type="AlphaFoldDB" id="W9CQE3"/>
<dbReference type="STRING" id="1432307.W9CQE3"/>
<protein>
    <recommendedName>
        <fullName evidence="3">Glycoside hydrolase family 93 protein</fullName>
    </recommendedName>
</protein>
<dbReference type="CDD" id="cd15482">
    <property type="entry name" value="Sialidase_non-viral"/>
    <property type="match status" value="1"/>
</dbReference>
<dbReference type="HOGENOM" id="CLU_036301_0_1_1"/>
<dbReference type="PANTHER" id="PTHR38792">
    <property type="entry name" value="BNR/ASP-BOX REPEAT DOMAIN PROTEIN (AFU_ORTHOLOGUE AFUA_7G06430)-RELATED"/>
    <property type="match status" value="1"/>
</dbReference>
<evidence type="ECO:0008006" key="3">
    <source>
        <dbReference type="Google" id="ProtNLM"/>
    </source>
</evidence>
<gene>
    <name evidence="1" type="ORF">SBOR_2810</name>
</gene>
<sequence>MVNQLFHQPYDPAYLEQLVQESSNLGQTISLPVHTPYAFNLLVGFPKLPLNISTPSTPFVCKPHRDVASAPLRLVRIDAHWRNLLANQSHVISQRSPLFSFALLTAVVETILAAPALAPFSTFSDVTVFTPGANWTDPGVLYARTVELPGDVLLATWENYSPQLPLVYFPIFKSTDGGESWKHISNITDQVNGWGLRYQPFLYLMTEKVGKYPAGTILATGLSIPADLSETQIDVYASLDHGYTWEYVSTVANGDAAFPDNGVPAIWEPFLLTYKGQVVLYYSDQRDPLYGQKLVHTVSSDLHTWEDLVDDVHYSTYTARPGMTAITQLPNHKYIMTYEYGGGPTINNTSTYLFPIYYRISSSPLTFLSTPGIPLITNNGIQPTGSPYITWTPIGGTNGTLIVSSGGRTEIFVNRALGAEEEWKTVGTSEKTSYTRHLRVLESNRNHLLIMGGGILPPTTTNRVSVSVLDITKGIAAES</sequence>
<accession>W9CQE3</accession>
<dbReference type="Gene3D" id="2.120.10.10">
    <property type="match status" value="1"/>
</dbReference>
<proteinExistence type="predicted"/>
<evidence type="ECO:0000313" key="2">
    <source>
        <dbReference type="Proteomes" id="UP000019487"/>
    </source>
</evidence>
<comment type="caution">
    <text evidence="1">The sequence shown here is derived from an EMBL/GenBank/DDBJ whole genome shotgun (WGS) entry which is preliminary data.</text>
</comment>
<dbReference type="PANTHER" id="PTHR38792:SF3">
    <property type="entry name" value="BNR_ASP-BOX REPEAT DOMAIN PROTEIN (AFU_ORTHOLOGUE AFUA_7G06430)-RELATED"/>
    <property type="match status" value="1"/>
</dbReference>
<keyword evidence="2" id="KW-1185">Reference proteome</keyword>
<dbReference type="OrthoDB" id="2130735at2759"/>
<reference evidence="1 2" key="1">
    <citation type="journal article" date="2014" name="Genome Announc.">
        <title>Draft genome sequence of Sclerotinia borealis, a psychrophilic plant pathogenic fungus.</title>
        <authorList>
            <person name="Mardanov A.V."/>
            <person name="Beletsky A.V."/>
            <person name="Kadnikov V.V."/>
            <person name="Ignatov A.N."/>
            <person name="Ravin N.V."/>
        </authorList>
    </citation>
    <scope>NUCLEOTIDE SEQUENCE [LARGE SCALE GENOMIC DNA]</scope>
    <source>
        <strain evidence="2">F-4157</strain>
    </source>
</reference>
<dbReference type="EMBL" id="AYSA01000123">
    <property type="protein sequence ID" value="ESZ96809.1"/>
    <property type="molecule type" value="Genomic_DNA"/>
</dbReference>
<dbReference type="SUPFAM" id="SSF110296">
    <property type="entry name" value="Oligoxyloglucan reducing end-specific cellobiohydrolase"/>
    <property type="match status" value="1"/>
</dbReference>
<name>W9CQE3_SCLBF</name>